<reference evidence="2 3" key="2">
    <citation type="journal article" date="2016" name="Int. J. Syst. Evol. Microbiol.">
        <title>Vitellibacter aquimaris sp. nov., a marine bacterium isolated from seawater.</title>
        <authorList>
            <person name="Thevarajoo S."/>
            <person name="Selvaratnam C."/>
            <person name="Goh K.M."/>
            <person name="Hong K.W."/>
            <person name="Chan X.Y."/>
            <person name="Chan K.G."/>
            <person name="Chong C.S."/>
        </authorList>
    </citation>
    <scope>NUCLEOTIDE SEQUENCE [LARGE SCALE GENOMIC DNA]</scope>
    <source>
        <strain evidence="2 3">D-24</strain>
    </source>
</reference>
<gene>
    <name evidence="2" type="ORF">LS48_08330</name>
</gene>
<feature type="domain" description="DUF4130" evidence="1">
    <location>
        <begin position="84"/>
        <end position="252"/>
    </location>
</feature>
<dbReference type="InterPro" id="IPR023875">
    <property type="entry name" value="DNA_repair_put"/>
</dbReference>
<dbReference type="NCBIfam" id="TIGR03915">
    <property type="entry name" value="SAM_7_link_chp"/>
    <property type="match status" value="1"/>
</dbReference>
<keyword evidence="3" id="KW-1185">Reference proteome</keyword>
<dbReference type="OrthoDB" id="5290748at2"/>
<accession>A0A137RHU5</accession>
<evidence type="ECO:0000259" key="1">
    <source>
        <dbReference type="Pfam" id="PF13566"/>
    </source>
</evidence>
<dbReference type="AlphaFoldDB" id="A0A137RHU5"/>
<dbReference type="STRING" id="1548749.LS48_08330"/>
<sequence>MKTILIYDGSFDGLLSAIFYVFEFKLTNVCIKKREHSQQNFFDAEEVIITDKIKATRVWKGLSKKLSARGRQKIYKAFLSEIPTIETAILHFIKRTFSSEVPIENDYSDPSILEIDKVAKKVDREKHRMDAFVRFKLTKDDIYFASIEPDFNVLPLNADHFKKRYADQKWLLYDVKRKYGVYYDLKNVQTVKLEISSNTNNTSNASTYFTLDEINFQQLWGIYFKNSNIPSRKNMRLHIKHIPKRYWKYLPEKKF</sequence>
<dbReference type="EMBL" id="JRWG01000004">
    <property type="protein sequence ID" value="KXN99069.1"/>
    <property type="molecule type" value="Genomic_DNA"/>
</dbReference>
<evidence type="ECO:0000313" key="2">
    <source>
        <dbReference type="EMBL" id="KXN99069.1"/>
    </source>
</evidence>
<name>A0A137RHU5_9FLAO</name>
<reference evidence="3" key="1">
    <citation type="submission" date="2014-10" db="EMBL/GenBank/DDBJ databases">
        <title>Genome sequencing of Vitellibacter sp. D-24.</title>
        <authorList>
            <person name="Thevarajoo S."/>
            <person name="Selvaratnam C."/>
            <person name="Goh K.M."/>
            <person name="Chong C.S."/>
        </authorList>
    </citation>
    <scope>NUCLEOTIDE SEQUENCE [LARGE SCALE GENOMIC DNA]</scope>
    <source>
        <strain evidence="3">D-24</strain>
    </source>
</reference>
<dbReference type="InterPro" id="IPR025404">
    <property type="entry name" value="DUF4130"/>
</dbReference>
<comment type="caution">
    <text evidence="2">The sequence shown here is derived from an EMBL/GenBank/DDBJ whole genome shotgun (WGS) entry which is preliminary data.</text>
</comment>
<dbReference type="RefSeq" id="WP_062621895.1">
    <property type="nucleotide sequence ID" value="NZ_JRWG01000004.1"/>
</dbReference>
<evidence type="ECO:0000313" key="3">
    <source>
        <dbReference type="Proteomes" id="UP000070138"/>
    </source>
</evidence>
<dbReference type="Pfam" id="PF13566">
    <property type="entry name" value="DUF4130"/>
    <property type="match status" value="1"/>
</dbReference>
<dbReference type="Proteomes" id="UP000070138">
    <property type="component" value="Unassembled WGS sequence"/>
</dbReference>
<proteinExistence type="predicted"/>
<organism evidence="2 3">
    <name type="scientific">Aequorivita aquimaris</name>
    <dbReference type="NCBI Taxonomy" id="1548749"/>
    <lineage>
        <taxon>Bacteria</taxon>
        <taxon>Pseudomonadati</taxon>
        <taxon>Bacteroidota</taxon>
        <taxon>Flavobacteriia</taxon>
        <taxon>Flavobacteriales</taxon>
        <taxon>Flavobacteriaceae</taxon>
        <taxon>Aequorivita</taxon>
    </lineage>
</organism>
<protein>
    <submittedName>
        <fullName evidence="2">DNA metabolism protein</fullName>
    </submittedName>
</protein>
<dbReference type="PATRIC" id="fig|1548749.3.peg.1755"/>